<dbReference type="SUPFAM" id="SSF46689">
    <property type="entry name" value="Homeodomain-like"/>
    <property type="match status" value="2"/>
</dbReference>
<sequence>MKPALDYIESRFAHSISLKELSTLSNISPFYFSRYFKKATGVTLTGYIHSTRINKAKQMLISEPFTITEIAEKTGFCDVHYFGRVFRAWTGVAPTTYRNEIARHGTERQ</sequence>
<evidence type="ECO:0000259" key="4">
    <source>
        <dbReference type="PROSITE" id="PS01124"/>
    </source>
</evidence>
<dbReference type="InterPro" id="IPR018062">
    <property type="entry name" value="HTH_AraC-typ_CS"/>
</dbReference>
<keyword evidence="2" id="KW-0238">DNA-binding</keyword>
<dbReference type="PRINTS" id="PR00032">
    <property type="entry name" value="HTHARAC"/>
</dbReference>
<evidence type="ECO:0000313" key="6">
    <source>
        <dbReference type="Proteomes" id="UP001589619"/>
    </source>
</evidence>
<dbReference type="EMBL" id="JBHMAG010000002">
    <property type="protein sequence ID" value="MFB9750086.1"/>
    <property type="molecule type" value="Genomic_DNA"/>
</dbReference>
<feature type="domain" description="HTH araC/xylS-type" evidence="4">
    <location>
        <begin position="2"/>
        <end position="100"/>
    </location>
</feature>
<reference evidence="5 6" key="1">
    <citation type="submission" date="2024-09" db="EMBL/GenBank/DDBJ databases">
        <authorList>
            <person name="Sun Q."/>
            <person name="Mori K."/>
        </authorList>
    </citation>
    <scope>NUCLEOTIDE SEQUENCE [LARGE SCALE GENOMIC DNA]</scope>
    <source>
        <strain evidence="5 6">JCM 12520</strain>
    </source>
</reference>
<dbReference type="PANTHER" id="PTHR43280:SF28">
    <property type="entry name" value="HTH-TYPE TRANSCRIPTIONAL ACTIVATOR RHAS"/>
    <property type="match status" value="1"/>
</dbReference>
<dbReference type="InterPro" id="IPR020449">
    <property type="entry name" value="Tscrpt_reg_AraC-type_HTH"/>
</dbReference>
<comment type="caution">
    <text evidence="5">The sequence shown here is derived from an EMBL/GenBank/DDBJ whole genome shotgun (WGS) entry which is preliminary data.</text>
</comment>
<dbReference type="SMART" id="SM00342">
    <property type="entry name" value="HTH_ARAC"/>
    <property type="match status" value="1"/>
</dbReference>
<evidence type="ECO:0000256" key="3">
    <source>
        <dbReference type="ARBA" id="ARBA00023163"/>
    </source>
</evidence>
<dbReference type="InterPro" id="IPR009057">
    <property type="entry name" value="Homeodomain-like_sf"/>
</dbReference>
<keyword evidence="1" id="KW-0805">Transcription regulation</keyword>
<evidence type="ECO:0000256" key="1">
    <source>
        <dbReference type="ARBA" id="ARBA00023015"/>
    </source>
</evidence>
<dbReference type="Gene3D" id="1.10.10.60">
    <property type="entry name" value="Homeodomain-like"/>
    <property type="match status" value="2"/>
</dbReference>
<dbReference type="PROSITE" id="PS01124">
    <property type="entry name" value="HTH_ARAC_FAMILY_2"/>
    <property type="match status" value="1"/>
</dbReference>
<dbReference type="Pfam" id="PF12833">
    <property type="entry name" value="HTH_18"/>
    <property type="match status" value="1"/>
</dbReference>
<accession>A0ABV5VP84</accession>
<evidence type="ECO:0000313" key="5">
    <source>
        <dbReference type="EMBL" id="MFB9750086.1"/>
    </source>
</evidence>
<keyword evidence="3" id="KW-0804">Transcription</keyword>
<dbReference type="PANTHER" id="PTHR43280">
    <property type="entry name" value="ARAC-FAMILY TRANSCRIPTIONAL REGULATOR"/>
    <property type="match status" value="1"/>
</dbReference>
<dbReference type="PROSITE" id="PS00041">
    <property type="entry name" value="HTH_ARAC_FAMILY_1"/>
    <property type="match status" value="1"/>
</dbReference>
<gene>
    <name evidence="5" type="ORF">ACFFNY_00750</name>
</gene>
<protein>
    <submittedName>
        <fullName evidence="5">Helix-turn-helix domain-containing protein</fullName>
    </submittedName>
</protein>
<dbReference type="InterPro" id="IPR018060">
    <property type="entry name" value="HTH_AraC"/>
</dbReference>
<name>A0ABV5VP84_9BACL</name>
<keyword evidence="6" id="KW-1185">Reference proteome</keyword>
<organism evidence="5 6">
    <name type="scientific">Paenibacillus hodogayensis</name>
    <dbReference type="NCBI Taxonomy" id="279208"/>
    <lineage>
        <taxon>Bacteria</taxon>
        <taxon>Bacillati</taxon>
        <taxon>Bacillota</taxon>
        <taxon>Bacilli</taxon>
        <taxon>Bacillales</taxon>
        <taxon>Paenibacillaceae</taxon>
        <taxon>Paenibacillus</taxon>
    </lineage>
</organism>
<proteinExistence type="predicted"/>
<evidence type="ECO:0000256" key="2">
    <source>
        <dbReference type="ARBA" id="ARBA00023125"/>
    </source>
</evidence>
<dbReference type="Proteomes" id="UP001589619">
    <property type="component" value="Unassembled WGS sequence"/>
</dbReference>
<dbReference type="RefSeq" id="WP_379116014.1">
    <property type="nucleotide sequence ID" value="NZ_BAAAYO010000021.1"/>
</dbReference>